<name>H5TF35_9ALTE</name>
<sequence length="240" mass="25943">MSKVLKWLAVLSALGFPLALIGFRIGLYGFGTGFQILNYTFYLALIVLIAGLVVFVLHRRAKPASGRNAVIAVAISLIPIVGLGIQVYVARTVPAIHNISTDVLNPPGFDAIVAIRGDSANPLAYSIENGNLAELQQAAYPNIKTMNVSASVQDSFDKALGVAQSLGWEIVNINEDMGIIEATQTTTLWQFKDDIVIRVQADSETPNTTNVDLRSVSRVGRSDLGANAKRIQGFKDQFNR</sequence>
<reference evidence="2 3" key="2">
    <citation type="journal article" date="2017" name="Antonie Van Leeuwenhoek">
        <title>Rhizobium rhizosphaerae sp. nov., a novel species isolated from rice rhizosphere.</title>
        <authorList>
            <person name="Zhao J.J."/>
            <person name="Zhang J."/>
            <person name="Zhang R.J."/>
            <person name="Zhang C.W."/>
            <person name="Yin H.Q."/>
            <person name="Zhang X.X."/>
        </authorList>
    </citation>
    <scope>NUCLEOTIDE SEQUENCE [LARGE SCALE GENOMIC DNA]</scope>
    <source>
        <strain evidence="2 3">ACAM 611</strain>
    </source>
</reference>
<dbReference type="STRING" id="56804.BAE46_03035"/>
<dbReference type="Proteomes" id="UP000053586">
    <property type="component" value="Unassembled WGS sequence"/>
</dbReference>
<evidence type="ECO:0000313" key="3">
    <source>
        <dbReference type="Proteomes" id="UP000053586"/>
    </source>
</evidence>
<keyword evidence="1" id="KW-1133">Transmembrane helix</keyword>
<dbReference type="eggNOG" id="COG4446">
    <property type="taxonomic scope" value="Bacteria"/>
</dbReference>
<proteinExistence type="predicted"/>
<evidence type="ECO:0008006" key="4">
    <source>
        <dbReference type="Google" id="ProtNLM"/>
    </source>
</evidence>
<feature type="transmembrane region" description="Helical" evidence="1">
    <location>
        <begin position="7"/>
        <end position="30"/>
    </location>
</feature>
<evidence type="ECO:0000313" key="2">
    <source>
        <dbReference type="EMBL" id="GAB56962.1"/>
    </source>
</evidence>
<dbReference type="AlphaFoldDB" id="H5TF35"/>
<dbReference type="InterPro" id="IPR010865">
    <property type="entry name" value="DUF1499"/>
</dbReference>
<dbReference type="Pfam" id="PF07386">
    <property type="entry name" value="DUF1499"/>
    <property type="match status" value="1"/>
</dbReference>
<comment type="caution">
    <text evidence="2">The sequence shown here is derived from an EMBL/GenBank/DDBJ whole genome shotgun (WGS) entry which is preliminary data.</text>
</comment>
<dbReference type="RefSeq" id="WP_006007655.1">
    <property type="nucleotide sequence ID" value="NZ_BAET01000033.1"/>
</dbReference>
<reference evidence="2 3" key="1">
    <citation type="journal article" date="2012" name="J. Bacteriol.">
        <title>Genome sequence of proteorhodopsin-containing sea ice bacterium Glaciecola punicea ACAM 611T.</title>
        <authorList>
            <person name="Qin Q.-L."/>
            <person name="Xie B.-B."/>
            <person name="Shu Y.-L."/>
            <person name="Rong J.-C."/>
            <person name="Zhao D.-L."/>
            <person name="Zhang X.-Y."/>
            <person name="Chen X.-L."/>
            <person name="Zhou B.-C."/>
            <person name="Zhanga Y.-Z."/>
        </authorList>
    </citation>
    <scope>NUCLEOTIDE SEQUENCE [LARGE SCALE GENOMIC DNA]</scope>
    <source>
        <strain evidence="2 3">ACAM 611</strain>
    </source>
</reference>
<gene>
    <name evidence="2" type="ORF">GPUN_2848</name>
</gene>
<evidence type="ECO:0000256" key="1">
    <source>
        <dbReference type="SAM" id="Phobius"/>
    </source>
</evidence>
<accession>H5TF35</accession>
<feature type="transmembrane region" description="Helical" evidence="1">
    <location>
        <begin position="69"/>
        <end position="89"/>
    </location>
</feature>
<dbReference type="OrthoDB" id="1523552at2"/>
<dbReference type="EMBL" id="BAET01000033">
    <property type="protein sequence ID" value="GAB56962.1"/>
    <property type="molecule type" value="Genomic_DNA"/>
</dbReference>
<organism evidence="2 3">
    <name type="scientific">Glaciecola punicea ACAM 611</name>
    <dbReference type="NCBI Taxonomy" id="1121923"/>
    <lineage>
        <taxon>Bacteria</taxon>
        <taxon>Pseudomonadati</taxon>
        <taxon>Pseudomonadota</taxon>
        <taxon>Gammaproteobacteria</taxon>
        <taxon>Alteromonadales</taxon>
        <taxon>Alteromonadaceae</taxon>
        <taxon>Glaciecola</taxon>
    </lineage>
</organism>
<feature type="transmembrane region" description="Helical" evidence="1">
    <location>
        <begin position="36"/>
        <end position="57"/>
    </location>
</feature>
<protein>
    <recommendedName>
        <fullName evidence="4">DUF1499 domain-containing protein</fullName>
    </recommendedName>
</protein>
<keyword evidence="1" id="KW-0472">Membrane</keyword>
<keyword evidence="1" id="KW-0812">Transmembrane</keyword>
<keyword evidence="3" id="KW-1185">Reference proteome</keyword>